<comment type="similarity">
    <text evidence="6">Belongs to the RuvA family.</text>
</comment>
<dbReference type="InterPro" id="IPR012340">
    <property type="entry name" value="NA-bd_OB-fold"/>
</dbReference>
<keyword evidence="5 6" id="KW-0234">DNA repair</keyword>
<dbReference type="GO" id="GO:0000400">
    <property type="term" value="F:four-way junction DNA binding"/>
    <property type="evidence" value="ECO:0007669"/>
    <property type="project" value="UniProtKB-UniRule"/>
</dbReference>
<protein>
    <recommendedName>
        <fullName evidence="6">Holliday junction branch migration complex subunit RuvA</fullName>
    </recommendedName>
</protein>
<keyword evidence="2 6" id="KW-0227">DNA damage</keyword>
<dbReference type="AlphaFoldDB" id="A0A0X8JRM5"/>
<evidence type="ECO:0000313" key="9">
    <source>
        <dbReference type="EMBL" id="AMD93654.1"/>
    </source>
</evidence>
<dbReference type="Pfam" id="PF01330">
    <property type="entry name" value="RuvA_N"/>
    <property type="match status" value="1"/>
</dbReference>
<dbReference type="InterPro" id="IPR010994">
    <property type="entry name" value="RuvA_2-like"/>
</dbReference>
<dbReference type="STRING" id="888061.AXF15_11450"/>
<dbReference type="Proteomes" id="UP000063964">
    <property type="component" value="Chromosome"/>
</dbReference>
<comment type="subcellular location">
    <subcellularLocation>
        <location evidence="6">Cytoplasm</location>
    </subcellularLocation>
</comment>
<feature type="region of interest" description="Domain III" evidence="6">
    <location>
        <begin position="150"/>
        <end position="198"/>
    </location>
</feature>
<dbReference type="SUPFAM" id="SSF47781">
    <property type="entry name" value="RuvA domain 2-like"/>
    <property type="match status" value="1"/>
</dbReference>
<evidence type="ECO:0000256" key="4">
    <source>
        <dbReference type="ARBA" id="ARBA00023172"/>
    </source>
</evidence>
<comment type="subunit">
    <text evidence="6">Homotetramer. Forms an RuvA(8)-RuvB(12)-Holliday junction (HJ) complex. HJ DNA is sandwiched between 2 RuvA tetramers; dsDNA enters through RuvA and exits via RuvB. An RuvB hexamer assembles on each DNA strand where it exits the tetramer. Each RuvB hexamer is contacted by two RuvA subunits (via domain III) on 2 adjacent RuvB subunits; this complex drives branch migration. In the full resolvosome a probable DNA-RuvA(4)-RuvB(12)-RuvC(2) complex forms which resolves the HJ.</text>
</comment>
<dbReference type="GO" id="GO:0005737">
    <property type="term" value="C:cytoplasm"/>
    <property type="evidence" value="ECO:0007669"/>
    <property type="project" value="UniProtKB-SubCell"/>
</dbReference>
<dbReference type="GO" id="GO:0009379">
    <property type="term" value="C:Holliday junction helicase complex"/>
    <property type="evidence" value="ECO:0007669"/>
    <property type="project" value="InterPro"/>
</dbReference>
<evidence type="ECO:0000256" key="1">
    <source>
        <dbReference type="ARBA" id="ARBA00022490"/>
    </source>
</evidence>
<dbReference type="Pfam" id="PF07499">
    <property type="entry name" value="RuvA_C"/>
    <property type="match status" value="1"/>
</dbReference>
<dbReference type="Gene3D" id="1.10.150.20">
    <property type="entry name" value="5' to 3' exonuclease, C-terminal subdomain"/>
    <property type="match status" value="1"/>
</dbReference>
<dbReference type="SUPFAM" id="SSF50249">
    <property type="entry name" value="Nucleic acid-binding proteins"/>
    <property type="match status" value="1"/>
</dbReference>
<comment type="caution">
    <text evidence="6">Lacks conserved residue(s) required for the propagation of feature annotation.</text>
</comment>
<dbReference type="GO" id="GO:0005524">
    <property type="term" value="F:ATP binding"/>
    <property type="evidence" value="ECO:0007669"/>
    <property type="project" value="InterPro"/>
</dbReference>
<dbReference type="GO" id="GO:0006281">
    <property type="term" value="P:DNA repair"/>
    <property type="evidence" value="ECO:0007669"/>
    <property type="project" value="UniProtKB-UniRule"/>
</dbReference>
<dbReference type="CDD" id="cd14332">
    <property type="entry name" value="UBA_RuvA_C"/>
    <property type="match status" value="1"/>
</dbReference>
<comment type="function">
    <text evidence="6">The RuvA-RuvB-RuvC complex processes Holliday junction (HJ) DNA during genetic recombination and DNA repair, while the RuvA-RuvB complex plays an important role in the rescue of blocked DNA replication forks via replication fork reversal (RFR). RuvA specifically binds to HJ cruciform DNA, conferring on it an open structure. The RuvB hexamer acts as an ATP-dependent pump, pulling dsDNA into and through the RuvAB complex. HJ branch migration allows RuvC to scan DNA until it finds its consensus sequence, where it cleaves and resolves the cruciform DNA.</text>
</comment>
<organism evidence="9 10">
    <name type="scientific">Desulfomicrobium orale DSM 12838</name>
    <dbReference type="NCBI Taxonomy" id="888061"/>
    <lineage>
        <taxon>Bacteria</taxon>
        <taxon>Pseudomonadati</taxon>
        <taxon>Thermodesulfobacteriota</taxon>
        <taxon>Desulfovibrionia</taxon>
        <taxon>Desulfovibrionales</taxon>
        <taxon>Desulfomicrobiaceae</taxon>
        <taxon>Desulfomicrobium</taxon>
    </lineage>
</organism>
<sequence>MIAYIEGTLLSLELDSCVLLTRGGVGYEVFLSTRSRAALPAPGEEVRLFTYTLVREDALTLFGFASQEERGTFGILLGVPKLGPKTALALLGVFSPQELAACVAREDAHGLARTPGIGLKTAKRLVLDLKDKLSGQNTAMSALPDIPASARDDALAALLSLGYARQEAEDALKHVFEENPDLDTGGAIRRALKHFAPK</sequence>
<reference evidence="10" key="1">
    <citation type="submission" date="2016-02" db="EMBL/GenBank/DDBJ databases">
        <authorList>
            <person name="Holder M.E."/>
            <person name="Ajami N.J."/>
            <person name="Petrosino J.F."/>
        </authorList>
    </citation>
    <scope>NUCLEOTIDE SEQUENCE [LARGE SCALE GENOMIC DNA]</scope>
    <source>
        <strain evidence="10">DSM 12838</strain>
    </source>
</reference>
<gene>
    <name evidence="6" type="primary">ruvA</name>
    <name evidence="9" type="ORF">AXF15_11450</name>
</gene>
<evidence type="ECO:0000256" key="5">
    <source>
        <dbReference type="ARBA" id="ARBA00023204"/>
    </source>
</evidence>
<dbReference type="EMBL" id="CP014230">
    <property type="protein sequence ID" value="AMD93654.1"/>
    <property type="molecule type" value="Genomic_DNA"/>
</dbReference>
<dbReference type="Gene3D" id="1.10.8.10">
    <property type="entry name" value="DNA helicase RuvA subunit, C-terminal domain"/>
    <property type="match status" value="1"/>
</dbReference>
<dbReference type="RefSeq" id="WP_066607605.1">
    <property type="nucleotide sequence ID" value="NZ_CP014230.1"/>
</dbReference>
<evidence type="ECO:0000259" key="7">
    <source>
        <dbReference type="Pfam" id="PF01330"/>
    </source>
</evidence>
<dbReference type="GO" id="GO:0009378">
    <property type="term" value="F:four-way junction helicase activity"/>
    <property type="evidence" value="ECO:0007669"/>
    <property type="project" value="InterPro"/>
</dbReference>
<dbReference type="NCBIfam" id="TIGR00084">
    <property type="entry name" value="ruvA"/>
    <property type="match status" value="1"/>
</dbReference>
<accession>A0A0X8JRM5</accession>
<feature type="domain" description="DNA helicase Holliday junction RuvA type" evidence="7">
    <location>
        <begin position="1"/>
        <end position="63"/>
    </location>
</feature>
<dbReference type="InterPro" id="IPR036267">
    <property type="entry name" value="RuvA_C_sf"/>
</dbReference>
<dbReference type="InterPro" id="IPR000085">
    <property type="entry name" value="RuvA"/>
</dbReference>
<evidence type="ECO:0000256" key="3">
    <source>
        <dbReference type="ARBA" id="ARBA00023125"/>
    </source>
</evidence>
<evidence type="ECO:0000313" key="10">
    <source>
        <dbReference type="Proteomes" id="UP000063964"/>
    </source>
</evidence>
<comment type="domain">
    <text evidence="6">Has three domains with a flexible linker between the domains II and III and assumes an 'L' shape. Domain III is highly mobile and contacts RuvB.</text>
</comment>
<dbReference type="OrthoDB" id="5293449at2"/>
<dbReference type="InterPro" id="IPR011114">
    <property type="entry name" value="RuvA_C"/>
</dbReference>
<feature type="domain" description="Holliday junction DNA helicase RuvA C-terminal" evidence="8">
    <location>
        <begin position="150"/>
        <end position="194"/>
    </location>
</feature>
<evidence type="ECO:0000259" key="8">
    <source>
        <dbReference type="Pfam" id="PF07499"/>
    </source>
</evidence>
<dbReference type="InterPro" id="IPR013849">
    <property type="entry name" value="DNA_helicase_Holl-junc_RuvA_I"/>
</dbReference>
<dbReference type="SUPFAM" id="SSF46929">
    <property type="entry name" value="DNA helicase RuvA subunit, C-terminal domain"/>
    <property type="match status" value="1"/>
</dbReference>
<proteinExistence type="inferred from homology"/>
<dbReference type="HAMAP" id="MF_00031">
    <property type="entry name" value="DNA_HJ_migration_RuvA"/>
    <property type="match status" value="1"/>
</dbReference>
<keyword evidence="1 6" id="KW-0963">Cytoplasm</keyword>
<dbReference type="GO" id="GO:0048476">
    <property type="term" value="C:Holliday junction resolvase complex"/>
    <property type="evidence" value="ECO:0007669"/>
    <property type="project" value="UniProtKB-UniRule"/>
</dbReference>
<evidence type="ECO:0000256" key="2">
    <source>
        <dbReference type="ARBA" id="ARBA00022763"/>
    </source>
</evidence>
<dbReference type="Pfam" id="PF14520">
    <property type="entry name" value="HHH_5"/>
    <property type="match status" value="1"/>
</dbReference>
<keyword evidence="10" id="KW-1185">Reference proteome</keyword>
<dbReference type="KEGG" id="doa:AXF15_11450"/>
<evidence type="ECO:0000256" key="6">
    <source>
        <dbReference type="HAMAP-Rule" id="MF_00031"/>
    </source>
</evidence>
<keyword evidence="4 6" id="KW-0233">DNA recombination</keyword>
<name>A0A0X8JRM5_9BACT</name>
<dbReference type="GO" id="GO:0006310">
    <property type="term" value="P:DNA recombination"/>
    <property type="evidence" value="ECO:0007669"/>
    <property type="project" value="UniProtKB-UniRule"/>
</dbReference>
<keyword evidence="3 6" id="KW-0238">DNA-binding</keyword>
<dbReference type="Gene3D" id="2.40.50.140">
    <property type="entry name" value="Nucleic acid-binding proteins"/>
    <property type="match status" value="1"/>
</dbReference>